<gene>
    <name evidence="1" type="ORF">EGH25_06510</name>
</gene>
<dbReference type="Gene3D" id="2.60.120.10">
    <property type="entry name" value="Jelly Rolls"/>
    <property type="match status" value="1"/>
</dbReference>
<dbReference type="InterPro" id="IPR014710">
    <property type="entry name" value="RmlC-like_jellyroll"/>
</dbReference>
<dbReference type="SUPFAM" id="SSF51182">
    <property type="entry name" value="RmlC-like cupins"/>
    <property type="match status" value="1"/>
</dbReference>
<dbReference type="InterPro" id="IPR011051">
    <property type="entry name" value="RmlC_Cupin_sf"/>
</dbReference>
<dbReference type="RefSeq" id="WP_266086879.1">
    <property type="nucleotide sequence ID" value="NZ_RKLV01000005.1"/>
</dbReference>
<protein>
    <submittedName>
        <fullName evidence="1">Cupin domain-containing protein</fullName>
    </submittedName>
</protein>
<dbReference type="EMBL" id="RKLV01000005">
    <property type="protein sequence ID" value="MCX2819001.1"/>
    <property type="molecule type" value="Genomic_DNA"/>
</dbReference>
<evidence type="ECO:0000313" key="2">
    <source>
        <dbReference type="Proteomes" id="UP001149411"/>
    </source>
</evidence>
<name>A0A9Q4C667_9EURY</name>
<evidence type="ECO:0000313" key="1">
    <source>
        <dbReference type="EMBL" id="MCX2819001.1"/>
    </source>
</evidence>
<organism evidence="1 2">
    <name type="scientific">Halorutilus salinus</name>
    <dbReference type="NCBI Taxonomy" id="2487751"/>
    <lineage>
        <taxon>Archaea</taxon>
        <taxon>Methanobacteriati</taxon>
        <taxon>Methanobacteriota</taxon>
        <taxon>Stenosarchaea group</taxon>
        <taxon>Halobacteria</taxon>
        <taxon>Halorutilales</taxon>
        <taxon>Halorutilaceae</taxon>
        <taxon>Halorutilus</taxon>
    </lineage>
</organism>
<comment type="caution">
    <text evidence="1">The sequence shown here is derived from an EMBL/GenBank/DDBJ whole genome shotgun (WGS) entry which is preliminary data.</text>
</comment>
<accession>A0A9Q4C667</accession>
<dbReference type="Proteomes" id="UP001149411">
    <property type="component" value="Unassembled WGS sequence"/>
</dbReference>
<proteinExistence type="predicted"/>
<dbReference type="AlphaFoldDB" id="A0A9Q4C667"/>
<keyword evidence="2" id="KW-1185">Reference proteome</keyword>
<sequence length="123" mass="13597">MYRKVNADEVEPAGLEATDAEVLPVGYHLQTEETRSNLWVLDEGDAVFRHRQGEQEEIYHVVEGRVGFEVGEADEADTFVVDEGGFVSVSPDEPRRLVAREASRVFIVGAPPVKDDGVILEDA</sequence>
<reference evidence="1" key="1">
    <citation type="submission" date="2022-09" db="EMBL/GenBank/DDBJ databases">
        <title>Haloadaptaus new haloarchaeum isolated from saline soil.</title>
        <authorList>
            <person name="Duran-Viseras A."/>
            <person name="Sanchez-Porro C."/>
            <person name="Ventosa A."/>
        </authorList>
    </citation>
    <scope>NUCLEOTIDE SEQUENCE</scope>
    <source>
        <strain evidence="1">F3-133</strain>
    </source>
</reference>